<gene>
    <name evidence="1" type="ORF">EVA_13596</name>
</gene>
<accession>J9CE79</accession>
<feature type="non-terminal residue" evidence="1">
    <location>
        <position position="44"/>
    </location>
</feature>
<organism evidence="1">
    <name type="scientific">gut metagenome</name>
    <dbReference type="NCBI Taxonomy" id="749906"/>
    <lineage>
        <taxon>unclassified sequences</taxon>
        <taxon>metagenomes</taxon>
        <taxon>organismal metagenomes</taxon>
    </lineage>
</organism>
<comment type="caution">
    <text evidence="1">The sequence shown here is derived from an EMBL/GenBank/DDBJ whole genome shotgun (WGS) entry which is preliminary data.</text>
</comment>
<sequence>MANQLKDRKEKTLYKGSVYELTLSGTEKVSASAFAVCLLSMRIF</sequence>
<reference evidence="1" key="1">
    <citation type="journal article" date="2012" name="PLoS ONE">
        <title>Gene sets for utilization of primary and secondary nutrition supplies in the distal gut of endangered iberian lynx.</title>
        <authorList>
            <person name="Alcaide M."/>
            <person name="Messina E."/>
            <person name="Richter M."/>
            <person name="Bargiela R."/>
            <person name="Peplies J."/>
            <person name="Huws S.A."/>
            <person name="Newbold C.J."/>
            <person name="Golyshin P.N."/>
            <person name="Simon M.A."/>
            <person name="Lopez G."/>
            <person name="Yakimov M.M."/>
            <person name="Ferrer M."/>
        </authorList>
    </citation>
    <scope>NUCLEOTIDE SEQUENCE</scope>
</reference>
<name>J9CE79_9ZZZZ</name>
<dbReference type="EMBL" id="AMCI01004331">
    <property type="protein sequence ID" value="EJW98295.1"/>
    <property type="molecule type" value="Genomic_DNA"/>
</dbReference>
<protein>
    <submittedName>
        <fullName evidence="1">Uncharacterized protein</fullName>
    </submittedName>
</protein>
<evidence type="ECO:0000313" key="1">
    <source>
        <dbReference type="EMBL" id="EJW98295.1"/>
    </source>
</evidence>
<proteinExistence type="predicted"/>
<dbReference type="AlphaFoldDB" id="J9CE79"/>